<gene>
    <name evidence="2" type="ORF">SAMN05216249_1075</name>
</gene>
<protein>
    <recommendedName>
        <fullName evidence="1">DUF3786 domain-containing protein</fullName>
    </recommendedName>
</protein>
<dbReference type="InterPro" id="IPR024264">
    <property type="entry name" value="DUF3786"/>
</dbReference>
<feature type="domain" description="DUF3786" evidence="1">
    <location>
        <begin position="25"/>
        <end position="204"/>
    </location>
</feature>
<keyword evidence="3" id="KW-1185">Reference proteome</keyword>
<evidence type="ECO:0000259" key="1">
    <source>
        <dbReference type="Pfam" id="PF12654"/>
    </source>
</evidence>
<evidence type="ECO:0000313" key="2">
    <source>
        <dbReference type="EMBL" id="SFB01825.1"/>
    </source>
</evidence>
<dbReference type="AlphaFoldDB" id="A0A1I0XLA0"/>
<accession>A0A1I0XLA0</accession>
<dbReference type="STRING" id="1120918.SAMN05216249_1075"/>
<dbReference type="Proteomes" id="UP000198838">
    <property type="component" value="Unassembled WGS sequence"/>
</dbReference>
<organism evidence="2 3">
    <name type="scientific">Acetitomaculum ruminis DSM 5522</name>
    <dbReference type="NCBI Taxonomy" id="1120918"/>
    <lineage>
        <taxon>Bacteria</taxon>
        <taxon>Bacillati</taxon>
        <taxon>Bacillota</taxon>
        <taxon>Clostridia</taxon>
        <taxon>Lachnospirales</taxon>
        <taxon>Lachnospiraceae</taxon>
        <taxon>Acetitomaculum</taxon>
    </lineage>
</organism>
<dbReference type="OrthoDB" id="159408at2"/>
<dbReference type="RefSeq" id="WP_092871645.1">
    <property type="nucleotide sequence ID" value="NZ_FOJY01000007.1"/>
</dbReference>
<reference evidence="2 3" key="1">
    <citation type="submission" date="2016-10" db="EMBL/GenBank/DDBJ databases">
        <authorList>
            <person name="de Groot N.N."/>
        </authorList>
    </citation>
    <scope>NUCLEOTIDE SEQUENCE [LARGE SCALE GENOMIC DNA]</scope>
    <source>
        <strain evidence="2 3">DSM 5522</strain>
    </source>
</reference>
<proteinExistence type="predicted"/>
<name>A0A1I0XLA0_9FIRM</name>
<dbReference type="Pfam" id="PF12654">
    <property type="entry name" value="DUF3786"/>
    <property type="match status" value="1"/>
</dbReference>
<dbReference type="EMBL" id="FOJY01000007">
    <property type="protein sequence ID" value="SFB01825.1"/>
    <property type="molecule type" value="Genomic_DNA"/>
</dbReference>
<sequence length="214" mass="24839">MNVDEKNNKERLPFEHYLGLYKQLDPLEVSKRCKVPYDEEKKEFHLTMINQEYIITFPDYKITVVNDDGSYHALTEYNASEILILRYFIESKNTVSTGIRKAYRDMPWGEVYFKQFNGRCILRLCYGFGNKLDVFAKVMEKMGAVKKDMGDCSYELEFLPNLFIDYILWAGDDEFPPSSQILFSENFTDAFQAEDMAVIGDITIGAMKKIAASL</sequence>
<evidence type="ECO:0000313" key="3">
    <source>
        <dbReference type="Proteomes" id="UP000198838"/>
    </source>
</evidence>